<proteinExistence type="predicted"/>
<dbReference type="Pfam" id="PF13692">
    <property type="entry name" value="Glyco_trans_1_4"/>
    <property type="match status" value="1"/>
</dbReference>
<sequence>MRVCIVLEHRFVHTPDGATYDNGQATYAHFRRYLGTFEEVQVVARSQPVARPRPGDRRVDGPGVQVAHMPYYEGPGGLLRRLGPVLGRLRAVLAPEDAVIVRLGGVLGHLAAGLRTVQGRRYAVEVVNDPFLGFAPGPGRRGHLRPLFRVLMTALTWGQVRGAAAVQYVTREALQRRYPPGAGVPAFGVSDVHLPPEAFAAGPRTFQEPALRAVLVGALEQPHKGVDVALEALAAVRGAGLDARLTVVGEGGLLPGLKAQARALGVADACTFAGQRSTPAEVRRDLAAADLYLMPSRTEGLPRALLEGMAQALPALGSDVGGIPELLSPDALVPPGDAGALARLWHSRAPDPAWLTAQSERNLAHARSYADDVLDRERGRFLRVVRERAAR</sequence>
<dbReference type="GO" id="GO:0016757">
    <property type="term" value="F:glycosyltransferase activity"/>
    <property type="evidence" value="ECO:0007669"/>
    <property type="project" value="UniProtKB-KW"/>
</dbReference>
<accession>A0ABT7JKL3</accession>
<keyword evidence="1" id="KW-0808">Transferase</keyword>
<dbReference type="SUPFAM" id="SSF53756">
    <property type="entry name" value="UDP-Glycosyltransferase/glycogen phosphorylase"/>
    <property type="match status" value="1"/>
</dbReference>
<dbReference type="PANTHER" id="PTHR12526:SF636">
    <property type="entry name" value="BLL3647 PROTEIN"/>
    <property type="match status" value="1"/>
</dbReference>
<dbReference type="Gene3D" id="3.40.50.2000">
    <property type="entry name" value="Glycogen Phosphorylase B"/>
    <property type="match status" value="2"/>
</dbReference>
<dbReference type="Proteomes" id="UP001302059">
    <property type="component" value="Unassembled WGS sequence"/>
</dbReference>
<keyword evidence="1" id="KW-0328">Glycosyltransferase</keyword>
<dbReference type="PANTHER" id="PTHR12526">
    <property type="entry name" value="GLYCOSYLTRANSFERASE"/>
    <property type="match status" value="1"/>
</dbReference>
<organism evidence="1 2">
    <name type="scientific">Deinococcus rhizophilus</name>
    <dbReference type="NCBI Taxonomy" id="3049544"/>
    <lineage>
        <taxon>Bacteria</taxon>
        <taxon>Thermotogati</taxon>
        <taxon>Deinococcota</taxon>
        <taxon>Deinococci</taxon>
        <taxon>Deinococcales</taxon>
        <taxon>Deinococcaceae</taxon>
        <taxon>Deinococcus</taxon>
    </lineage>
</organism>
<reference evidence="1 2" key="1">
    <citation type="submission" date="2023-05" db="EMBL/GenBank/DDBJ databases">
        <authorList>
            <person name="Gao F."/>
        </authorList>
    </citation>
    <scope>NUCLEOTIDE SEQUENCE [LARGE SCALE GENOMIC DNA]</scope>
    <source>
        <strain evidence="1 2">MIMF12</strain>
    </source>
</reference>
<protein>
    <submittedName>
        <fullName evidence="1">Glycosyltransferase</fullName>
        <ecNumber evidence="1">2.4.-.-</ecNumber>
    </submittedName>
</protein>
<dbReference type="EMBL" id="JASNGB010000139">
    <property type="protein sequence ID" value="MDL2345035.1"/>
    <property type="molecule type" value="Genomic_DNA"/>
</dbReference>
<dbReference type="RefSeq" id="WP_285524372.1">
    <property type="nucleotide sequence ID" value="NZ_JASNGB010000139.1"/>
</dbReference>
<evidence type="ECO:0000313" key="2">
    <source>
        <dbReference type="Proteomes" id="UP001302059"/>
    </source>
</evidence>
<comment type="caution">
    <text evidence="1">The sequence shown here is derived from an EMBL/GenBank/DDBJ whole genome shotgun (WGS) entry which is preliminary data.</text>
</comment>
<keyword evidence="2" id="KW-1185">Reference proteome</keyword>
<dbReference type="EC" id="2.4.-.-" evidence="1"/>
<evidence type="ECO:0000313" key="1">
    <source>
        <dbReference type="EMBL" id="MDL2345035.1"/>
    </source>
</evidence>
<name>A0ABT7JKL3_9DEIO</name>
<gene>
    <name evidence="1" type="ORF">QOL99_12860</name>
</gene>